<dbReference type="PANTHER" id="PTHR10250:SF26">
    <property type="entry name" value="GLUTATHIONE S-TRANSFERASE 3, MITOCHONDRIAL"/>
    <property type="match status" value="1"/>
</dbReference>
<keyword evidence="3" id="KW-1133">Transmembrane helix</keyword>
<evidence type="ECO:0000256" key="4">
    <source>
        <dbReference type="ARBA" id="ARBA00023136"/>
    </source>
</evidence>
<evidence type="ECO:0000256" key="1">
    <source>
        <dbReference type="ARBA" id="ARBA00004141"/>
    </source>
</evidence>
<dbReference type="RefSeq" id="XP_064732601.1">
    <property type="nucleotide sequence ID" value="XM_064872221.1"/>
</dbReference>
<protein>
    <recommendedName>
        <fullName evidence="7">Microsomal glutathione S-transferase 3</fullName>
    </recommendedName>
</protein>
<evidence type="ECO:0000256" key="2">
    <source>
        <dbReference type="ARBA" id="ARBA00022692"/>
    </source>
</evidence>
<dbReference type="GeneID" id="89997242"/>
<comment type="caution">
    <text evidence="5">The sequence shown here is derived from an EMBL/GenBank/DDBJ whole genome shotgun (WGS) entry which is preliminary data.</text>
</comment>
<dbReference type="Proteomes" id="UP001334248">
    <property type="component" value="Unassembled WGS sequence"/>
</dbReference>
<proteinExistence type="predicted"/>
<reference evidence="5 6" key="1">
    <citation type="journal article" date="2023" name="Res Sq">
        <title>Genomic and morphological characterization of Knufia obscura isolated from the Mars 2020 spacecraft assembly facility.</title>
        <authorList>
            <person name="Chander A.M."/>
            <person name="Teixeira M.M."/>
            <person name="Singh N.K."/>
            <person name="Williams M.P."/>
            <person name="Parker C.W."/>
            <person name="Leo P."/>
            <person name="Stajich J.E."/>
            <person name="Torok T."/>
            <person name="Tighe S."/>
            <person name="Mason C.E."/>
            <person name="Venkateswaran K."/>
        </authorList>
    </citation>
    <scope>NUCLEOTIDE SEQUENCE [LARGE SCALE GENOMIC DNA]</scope>
    <source>
        <strain evidence="5 6">CCFEE 5817</strain>
    </source>
</reference>
<dbReference type="EMBL" id="JAVHJV010000003">
    <property type="protein sequence ID" value="KAK5944511.1"/>
    <property type="molecule type" value="Genomic_DNA"/>
</dbReference>
<dbReference type="Pfam" id="PF01124">
    <property type="entry name" value="MAPEG"/>
    <property type="match status" value="1"/>
</dbReference>
<sequence length="174" mass="19670">MANPMSGLHNADLAMMRIPSEYSLVLLTSGIALAFSSGLGMTIGGSYRKRANIQYPFLYASEEQCKKNPAAFTFNCAQRCHANYTENLFPMVGSMLIAGLDNPRRVTVLGIAWLVARYIYWRAYTSMKYEDVARMEGARFGRGLTPMGWWIPQWTLHYLAITSMFRMVMQLKAA</sequence>
<comment type="subcellular location">
    <subcellularLocation>
        <location evidence="1">Membrane</location>
        <topology evidence="1">Multi-pass membrane protein</topology>
    </subcellularLocation>
</comment>
<gene>
    <name evidence="5" type="ORF">PMZ80_003793</name>
</gene>
<dbReference type="PANTHER" id="PTHR10250">
    <property type="entry name" value="MICROSOMAL GLUTATHIONE S-TRANSFERASE"/>
    <property type="match status" value="1"/>
</dbReference>
<dbReference type="SUPFAM" id="SSF161084">
    <property type="entry name" value="MAPEG domain-like"/>
    <property type="match status" value="1"/>
</dbReference>
<evidence type="ECO:0000256" key="3">
    <source>
        <dbReference type="ARBA" id="ARBA00022989"/>
    </source>
</evidence>
<keyword evidence="4" id="KW-0472">Membrane</keyword>
<evidence type="ECO:0000313" key="5">
    <source>
        <dbReference type="EMBL" id="KAK5944511.1"/>
    </source>
</evidence>
<accession>A0ABR0RV82</accession>
<dbReference type="InterPro" id="IPR050997">
    <property type="entry name" value="MAPEG"/>
</dbReference>
<dbReference type="Gene3D" id="1.20.120.550">
    <property type="entry name" value="Membrane associated eicosanoid/glutathione metabolism-like domain"/>
    <property type="match status" value="1"/>
</dbReference>
<evidence type="ECO:0008006" key="7">
    <source>
        <dbReference type="Google" id="ProtNLM"/>
    </source>
</evidence>
<name>A0ABR0RV82_9EURO</name>
<evidence type="ECO:0000313" key="6">
    <source>
        <dbReference type="Proteomes" id="UP001334248"/>
    </source>
</evidence>
<keyword evidence="6" id="KW-1185">Reference proteome</keyword>
<organism evidence="5 6">
    <name type="scientific">Knufia obscura</name>
    <dbReference type="NCBI Taxonomy" id="1635080"/>
    <lineage>
        <taxon>Eukaryota</taxon>
        <taxon>Fungi</taxon>
        <taxon>Dikarya</taxon>
        <taxon>Ascomycota</taxon>
        <taxon>Pezizomycotina</taxon>
        <taxon>Eurotiomycetes</taxon>
        <taxon>Chaetothyriomycetidae</taxon>
        <taxon>Chaetothyriales</taxon>
        <taxon>Trichomeriaceae</taxon>
        <taxon>Knufia</taxon>
    </lineage>
</organism>
<dbReference type="InterPro" id="IPR001129">
    <property type="entry name" value="Membr-assoc_MAPEG"/>
</dbReference>
<dbReference type="InterPro" id="IPR023352">
    <property type="entry name" value="MAPEG-like_dom_sf"/>
</dbReference>
<keyword evidence="2" id="KW-0812">Transmembrane</keyword>